<feature type="domain" description="Homeobox" evidence="3">
    <location>
        <begin position="53"/>
        <end position="100"/>
    </location>
</feature>
<dbReference type="InterPro" id="IPR009057">
    <property type="entry name" value="Homeodomain-like_sf"/>
</dbReference>
<dbReference type="OrthoDB" id="6159439at2759"/>
<keyword evidence="1 2" id="KW-0238">DNA-binding</keyword>
<accession>A0A9D3QE03</accession>
<comment type="subcellular location">
    <subcellularLocation>
        <location evidence="1 2">Nucleus</location>
    </subcellularLocation>
</comment>
<gene>
    <name evidence="4" type="ORF">MATL_G00045360</name>
</gene>
<sequence length="133" mass="14919">MEHRLDYAWYNGEINALFPKHCPASLSPDLKNDQAIDSSKGCQDGLRGVFVQAQRRRKRTTFSKGQLCDLERAFALTHYPDVKLKETLAAITGLPESKIQKQEAGCRSCGCRSYSSKAWIKTRHPPATPLPLT</sequence>
<dbReference type="EMBL" id="JAFDVH010000003">
    <property type="protein sequence ID" value="KAG7484113.1"/>
    <property type="molecule type" value="Genomic_DNA"/>
</dbReference>
<dbReference type="SUPFAM" id="SSF46689">
    <property type="entry name" value="Homeodomain-like"/>
    <property type="match status" value="1"/>
</dbReference>
<dbReference type="GO" id="GO:0003677">
    <property type="term" value="F:DNA binding"/>
    <property type="evidence" value="ECO:0007669"/>
    <property type="project" value="UniProtKB-UniRule"/>
</dbReference>
<dbReference type="CDD" id="cd00086">
    <property type="entry name" value="homeodomain"/>
    <property type="match status" value="1"/>
</dbReference>
<dbReference type="PROSITE" id="PS50071">
    <property type="entry name" value="HOMEOBOX_2"/>
    <property type="match status" value="1"/>
</dbReference>
<organism evidence="4 5">
    <name type="scientific">Megalops atlanticus</name>
    <name type="common">Tarpon</name>
    <name type="synonym">Clupea gigantea</name>
    <dbReference type="NCBI Taxonomy" id="7932"/>
    <lineage>
        <taxon>Eukaryota</taxon>
        <taxon>Metazoa</taxon>
        <taxon>Chordata</taxon>
        <taxon>Craniata</taxon>
        <taxon>Vertebrata</taxon>
        <taxon>Euteleostomi</taxon>
        <taxon>Actinopterygii</taxon>
        <taxon>Neopterygii</taxon>
        <taxon>Teleostei</taxon>
        <taxon>Elopiformes</taxon>
        <taxon>Megalopidae</taxon>
        <taxon>Megalops</taxon>
    </lineage>
</organism>
<dbReference type="Proteomes" id="UP001046870">
    <property type="component" value="Chromosome 3"/>
</dbReference>
<name>A0A9D3QE03_MEGAT</name>
<evidence type="ECO:0000259" key="3">
    <source>
        <dbReference type="PROSITE" id="PS50071"/>
    </source>
</evidence>
<dbReference type="GO" id="GO:0005634">
    <property type="term" value="C:nucleus"/>
    <property type="evidence" value="ECO:0007669"/>
    <property type="project" value="UniProtKB-SubCell"/>
</dbReference>
<evidence type="ECO:0000256" key="1">
    <source>
        <dbReference type="PROSITE-ProRule" id="PRU00108"/>
    </source>
</evidence>
<dbReference type="PANTHER" id="PTHR47777">
    <property type="entry name" value="HOMEOBOX PROTEIN SEBOX"/>
    <property type="match status" value="1"/>
</dbReference>
<feature type="DNA-binding region" description="Homeobox" evidence="1">
    <location>
        <begin position="55"/>
        <end position="101"/>
    </location>
</feature>
<reference evidence="4" key="1">
    <citation type="submission" date="2021-01" db="EMBL/GenBank/DDBJ databases">
        <authorList>
            <person name="Zahm M."/>
            <person name="Roques C."/>
            <person name="Cabau C."/>
            <person name="Klopp C."/>
            <person name="Donnadieu C."/>
            <person name="Jouanno E."/>
            <person name="Lampietro C."/>
            <person name="Louis A."/>
            <person name="Herpin A."/>
            <person name="Echchiki A."/>
            <person name="Berthelot C."/>
            <person name="Parey E."/>
            <person name="Roest-Crollius H."/>
            <person name="Braasch I."/>
            <person name="Postlethwait J."/>
            <person name="Bobe J."/>
            <person name="Montfort J."/>
            <person name="Bouchez O."/>
            <person name="Begum T."/>
            <person name="Mejri S."/>
            <person name="Adams A."/>
            <person name="Chen W.-J."/>
            <person name="Guiguen Y."/>
        </authorList>
    </citation>
    <scope>NUCLEOTIDE SEQUENCE</scope>
    <source>
        <strain evidence="4">YG-15Mar2019-1</strain>
        <tissue evidence="4">Brain</tissue>
    </source>
</reference>
<dbReference type="InterPro" id="IPR001356">
    <property type="entry name" value="HD"/>
</dbReference>
<dbReference type="SMART" id="SM00389">
    <property type="entry name" value="HOX"/>
    <property type="match status" value="1"/>
</dbReference>
<dbReference type="Pfam" id="PF00046">
    <property type="entry name" value="Homeodomain"/>
    <property type="match status" value="1"/>
</dbReference>
<keyword evidence="5" id="KW-1185">Reference proteome</keyword>
<proteinExistence type="predicted"/>
<keyword evidence="1 2" id="KW-0371">Homeobox</keyword>
<protein>
    <recommendedName>
        <fullName evidence="3">Homeobox domain-containing protein</fullName>
    </recommendedName>
</protein>
<dbReference type="PANTHER" id="PTHR47777:SF1">
    <property type="entry name" value="HOMEOBOX PROTEIN SEBOX"/>
    <property type="match status" value="1"/>
</dbReference>
<dbReference type="InterPro" id="IPR042223">
    <property type="entry name" value="SEBOX"/>
</dbReference>
<keyword evidence="1 2" id="KW-0539">Nucleus</keyword>
<dbReference type="AlphaFoldDB" id="A0A9D3QE03"/>
<evidence type="ECO:0000313" key="5">
    <source>
        <dbReference type="Proteomes" id="UP001046870"/>
    </source>
</evidence>
<dbReference type="Gene3D" id="1.10.10.60">
    <property type="entry name" value="Homeodomain-like"/>
    <property type="match status" value="1"/>
</dbReference>
<evidence type="ECO:0000313" key="4">
    <source>
        <dbReference type="EMBL" id="KAG7484113.1"/>
    </source>
</evidence>
<evidence type="ECO:0000256" key="2">
    <source>
        <dbReference type="RuleBase" id="RU000682"/>
    </source>
</evidence>
<comment type="caution">
    <text evidence="4">The sequence shown here is derived from an EMBL/GenBank/DDBJ whole genome shotgun (WGS) entry which is preliminary data.</text>
</comment>